<reference evidence="12" key="1">
    <citation type="submission" date="2020-08" db="EMBL/GenBank/DDBJ databases">
        <title>Whole genome shotgun sequence of Actinocatenispora sera NBRC 101916.</title>
        <authorList>
            <person name="Komaki H."/>
            <person name="Tamura T."/>
        </authorList>
    </citation>
    <scope>NUCLEOTIDE SEQUENCE</scope>
    <source>
        <strain evidence="12">NBRC 101916</strain>
    </source>
</reference>
<evidence type="ECO:0000256" key="3">
    <source>
        <dbReference type="ARBA" id="ARBA00012463"/>
    </source>
</evidence>
<dbReference type="GO" id="GO:0008236">
    <property type="term" value="F:serine-type peptidase activity"/>
    <property type="evidence" value="ECO:0007669"/>
    <property type="project" value="UniProtKB-KW"/>
</dbReference>
<dbReference type="SUPFAM" id="SSF53474">
    <property type="entry name" value="alpha/beta-Hydrolases"/>
    <property type="match status" value="1"/>
</dbReference>
<evidence type="ECO:0000256" key="4">
    <source>
        <dbReference type="ARBA" id="ARBA00022438"/>
    </source>
</evidence>
<keyword evidence="10" id="KW-0732">Signal</keyword>
<evidence type="ECO:0000256" key="2">
    <source>
        <dbReference type="ARBA" id="ARBA00010819"/>
    </source>
</evidence>
<comment type="catalytic activity">
    <reaction evidence="1">
        <text>Hydrolyzes Xaa-Pro-|- bonds to release unblocked, N-terminal dipeptides from substrates including Ala-Pro-|-p-nitroanilide and (sequentially) Tyr-Pro-|-Phe-Pro-|-Gly-Pro-|-Ile.</text>
        <dbReference type="EC" id="3.4.14.11"/>
    </reaction>
</comment>
<protein>
    <recommendedName>
        <fullName evidence="3">Xaa-Pro dipeptidyl-peptidase</fullName>
        <ecNumber evidence="3">3.4.14.11</ecNumber>
    </recommendedName>
    <alternativeName>
        <fullName evidence="8">X-prolyl-dipeptidyl aminopeptidase</fullName>
    </alternativeName>
</protein>
<name>A0A810KYR8_9ACTN</name>
<dbReference type="NCBIfam" id="NF003780">
    <property type="entry name" value="PRK05371.1-1"/>
    <property type="match status" value="1"/>
</dbReference>
<dbReference type="InterPro" id="IPR029058">
    <property type="entry name" value="AB_hydrolase_fold"/>
</dbReference>
<evidence type="ECO:0000256" key="9">
    <source>
        <dbReference type="SAM" id="MobiDB-lite"/>
    </source>
</evidence>
<keyword evidence="7" id="KW-0720">Serine protease</keyword>
<accession>A0A810KYR8</accession>
<dbReference type="Gene3D" id="3.40.50.1820">
    <property type="entry name" value="alpha/beta hydrolase"/>
    <property type="match status" value="2"/>
</dbReference>
<evidence type="ECO:0000259" key="11">
    <source>
        <dbReference type="SMART" id="SM00939"/>
    </source>
</evidence>
<feature type="region of interest" description="Disordered" evidence="9">
    <location>
        <begin position="626"/>
        <end position="646"/>
    </location>
</feature>
<evidence type="ECO:0000256" key="5">
    <source>
        <dbReference type="ARBA" id="ARBA00022670"/>
    </source>
</evidence>
<dbReference type="Pfam" id="PF08530">
    <property type="entry name" value="PepX_C"/>
    <property type="match status" value="1"/>
</dbReference>
<comment type="similarity">
    <text evidence="2">Belongs to the peptidase S15 family.</text>
</comment>
<dbReference type="SMART" id="SM00939">
    <property type="entry name" value="PepX_C"/>
    <property type="match status" value="1"/>
</dbReference>
<sequence>MENRRSRRAATLAIALVTALLTLVGALTAPAAAAPPPLPYVHGGQTVPTYSYADAVRESVQVDTHLDSDHDGTPDTIAVDIVRPRTATRVPVIMEASPYYSCCGRGNESQVKTYDQNGTILSMPLAYDNYFVPRGYAFVAVDLVGTNRSTGCGDVGGPAEIGSVKAVIDWLDGRGTAHYRDGRTARPGWTTGRVGMIGKSWDGTLANGVAATGVRGLATIVPVSGISSWYDYMRLDGVPRATDYPGWLASAVNGRPAGTCDAVQADLNTAGDDATGDYNDFWAARDYVRDASKVRASVLIAHGLNDQNVFARNFSRWWHALAAHHVPRTLWLHQEGHTDPFDIDRGAWMTMLHRWFDYWLQGIHNGVMGGPRVRVERAPQQWQQQADYPAPGARPVRLGLGAGDGGAGTVGAGRGSGTVALTDNPNLTETQAVGDPNAARDDRAAFVSAAFSGTTHLSGTPTVTLRFRSDKPDTELTAKLVDYGTAARDDYLANDLSGIENLDTRSCWGESTADDSACYLDTAEIVRTTDYGVLSRGWTDAAHHTGLTRYTPVTPGRWYSITIHLQPQDQLLAAGHRLGLVLSLSDEENTTPSGTGATVTVDLAHSTLALPVAGATHLGAATAAPRLTGASPAAPARRSTPTRLLP</sequence>
<feature type="domain" description="Xaa-Pro dipeptidyl-peptidase C-terminal" evidence="11">
    <location>
        <begin position="353"/>
        <end position="609"/>
    </location>
</feature>
<dbReference type="PRINTS" id="PR00923">
    <property type="entry name" value="LACTOPTASE"/>
</dbReference>
<dbReference type="EMBL" id="AP023354">
    <property type="protein sequence ID" value="BCJ27466.1"/>
    <property type="molecule type" value="Genomic_DNA"/>
</dbReference>
<dbReference type="Pfam" id="PF02129">
    <property type="entry name" value="Peptidase_S15"/>
    <property type="match status" value="1"/>
</dbReference>
<keyword evidence="13" id="KW-1185">Reference proteome</keyword>
<evidence type="ECO:0000256" key="10">
    <source>
        <dbReference type="SAM" id="SignalP"/>
    </source>
</evidence>
<evidence type="ECO:0000256" key="6">
    <source>
        <dbReference type="ARBA" id="ARBA00022801"/>
    </source>
</evidence>
<organism evidence="12 13">
    <name type="scientific">Actinocatenispora sera</name>
    <dbReference type="NCBI Taxonomy" id="390989"/>
    <lineage>
        <taxon>Bacteria</taxon>
        <taxon>Bacillati</taxon>
        <taxon>Actinomycetota</taxon>
        <taxon>Actinomycetes</taxon>
        <taxon>Micromonosporales</taxon>
        <taxon>Micromonosporaceae</taxon>
        <taxon>Actinocatenispora</taxon>
    </lineage>
</organism>
<feature type="chain" id="PRO_5039416436" description="Xaa-Pro dipeptidyl-peptidase" evidence="10">
    <location>
        <begin position="34"/>
        <end position="646"/>
    </location>
</feature>
<dbReference type="GO" id="GO:0008239">
    <property type="term" value="F:dipeptidyl-peptidase activity"/>
    <property type="evidence" value="ECO:0007669"/>
    <property type="project" value="UniProtKB-EC"/>
</dbReference>
<dbReference type="InterPro" id="IPR000383">
    <property type="entry name" value="Xaa-Pro-like_dom"/>
</dbReference>
<keyword evidence="6" id="KW-0378">Hydrolase</keyword>
<dbReference type="AlphaFoldDB" id="A0A810KYR8"/>
<dbReference type="InterPro" id="IPR006311">
    <property type="entry name" value="TAT_signal"/>
</dbReference>
<dbReference type="InterPro" id="IPR005674">
    <property type="entry name" value="CocE/Ser_esterase"/>
</dbReference>
<dbReference type="KEGG" id="aser:Asera_15740"/>
<dbReference type="Proteomes" id="UP000680750">
    <property type="component" value="Chromosome"/>
</dbReference>
<dbReference type="SUPFAM" id="SSF49785">
    <property type="entry name" value="Galactose-binding domain-like"/>
    <property type="match status" value="1"/>
</dbReference>
<dbReference type="InterPro" id="IPR008979">
    <property type="entry name" value="Galactose-bd-like_sf"/>
</dbReference>
<dbReference type="InterPro" id="IPR013736">
    <property type="entry name" value="Xaa-Pro_dipept_C"/>
</dbReference>
<keyword evidence="4" id="KW-0031">Aminopeptidase</keyword>
<keyword evidence="5" id="KW-0645">Protease</keyword>
<dbReference type="GO" id="GO:0004177">
    <property type="term" value="F:aminopeptidase activity"/>
    <property type="evidence" value="ECO:0007669"/>
    <property type="project" value="UniProtKB-KW"/>
</dbReference>
<dbReference type="GO" id="GO:0006508">
    <property type="term" value="P:proteolysis"/>
    <property type="evidence" value="ECO:0007669"/>
    <property type="project" value="UniProtKB-KW"/>
</dbReference>
<dbReference type="Gene3D" id="2.60.120.260">
    <property type="entry name" value="Galactose-binding domain-like"/>
    <property type="match status" value="1"/>
</dbReference>
<dbReference type="NCBIfam" id="TIGR00976">
    <property type="entry name" value="CocE_NonD"/>
    <property type="match status" value="1"/>
</dbReference>
<gene>
    <name evidence="12" type="primary">pepX</name>
    <name evidence="12" type="ORF">Asera_15740</name>
</gene>
<feature type="signal peptide" evidence="10">
    <location>
        <begin position="1"/>
        <end position="33"/>
    </location>
</feature>
<dbReference type="RefSeq" id="WP_030447746.1">
    <property type="nucleotide sequence ID" value="NZ_AP023354.1"/>
</dbReference>
<evidence type="ECO:0000256" key="8">
    <source>
        <dbReference type="ARBA" id="ARBA00030045"/>
    </source>
</evidence>
<dbReference type="EC" id="3.4.14.11" evidence="3"/>
<evidence type="ECO:0000313" key="12">
    <source>
        <dbReference type="EMBL" id="BCJ27466.1"/>
    </source>
</evidence>
<dbReference type="InterPro" id="IPR008252">
    <property type="entry name" value="Pept_S15_Xpro"/>
</dbReference>
<evidence type="ECO:0000256" key="1">
    <source>
        <dbReference type="ARBA" id="ARBA00000123"/>
    </source>
</evidence>
<evidence type="ECO:0000256" key="7">
    <source>
        <dbReference type="ARBA" id="ARBA00022825"/>
    </source>
</evidence>
<proteinExistence type="inferred from homology"/>
<dbReference type="PROSITE" id="PS51318">
    <property type="entry name" value="TAT"/>
    <property type="match status" value="1"/>
</dbReference>
<evidence type="ECO:0000313" key="13">
    <source>
        <dbReference type="Proteomes" id="UP000680750"/>
    </source>
</evidence>